<dbReference type="Proteomes" id="UP000838100">
    <property type="component" value="Unassembled WGS sequence"/>
</dbReference>
<proteinExistence type="predicted"/>
<dbReference type="Pfam" id="PF00691">
    <property type="entry name" value="OmpA"/>
    <property type="match status" value="1"/>
</dbReference>
<reference evidence="7" key="1">
    <citation type="submission" date="2021-12" db="EMBL/GenBank/DDBJ databases">
        <authorList>
            <person name="Rodrigo-Torres L."/>
            <person name="Arahal R. D."/>
            <person name="Lucena T."/>
        </authorList>
    </citation>
    <scope>NUCLEOTIDE SEQUENCE</scope>
    <source>
        <strain evidence="7">CECT 8267</strain>
    </source>
</reference>
<feature type="signal peptide" evidence="5">
    <location>
        <begin position="1"/>
        <end position="23"/>
    </location>
</feature>
<evidence type="ECO:0000256" key="5">
    <source>
        <dbReference type="SAM" id="SignalP"/>
    </source>
</evidence>
<evidence type="ECO:0000256" key="3">
    <source>
        <dbReference type="ARBA" id="ARBA00023237"/>
    </source>
</evidence>
<comment type="subcellular location">
    <subcellularLocation>
        <location evidence="1">Cell outer membrane</location>
    </subcellularLocation>
</comment>
<dbReference type="InterPro" id="IPR006690">
    <property type="entry name" value="OMPA-like_CS"/>
</dbReference>
<dbReference type="CDD" id="cd07185">
    <property type="entry name" value="OmpA_C-like"/>
    <property type="match status" value="1"/>
</dbReference>
<feature type="chain" id="PRO_5046967868" evidence="5">
    <location>
        <begin position="24"/>
        <end position="227"/>
    </location>
</feature>
<evidence type="ECO:0000256" key="2">
    <source>
        <dbReference type="ARBA" id="ARBA00023136"/>
    </source>
</evidence>
<keyword evidence="8" id="KW-1185">Reference proteome</keyword>
<gene>
    <name evidence="7" type="primary">pal_6</name>
    <name evidence="7" type="ORF">SIN8267_03582</name>
</gene>
<accession>A0ABM9AJL8</accession>
<dbReference type="PANTHER" id="PTHR30329">
    <property type="entry name" value="STATOR ELEMENT OF FLAGELLAR MOTOR COMPLEX"/>
    <property type="match status" value="1"/>
</dbReference>
<sequence>MYKKNMIQVVGALSLVVAGSVFGQQEAADNQPEKQQVEQYLTYAPAGLEKETPTILDSDQDGVTLDKDQCLGTPFNVDVNENGCSFCPEGSLEDKEGCYYMEKITKSYPIRVNFPSRSYEIPDQYKPEINQLVEMLKDNLPPKIVVEGHTDNMGSDEYNLELSQQRADSVTRLMISYGIPSSIIVGKGFGEGSPIADNAEDEGRRQNRRVTAVAEMNEEQKKYTTRY</sequence>
<dbReference type="PROSITE" id="PS51123">
    <property type="entry name" value="OMPA_2"/>
    <property type="match status" value="1"/>
</dbReference>
<evidence type="ECO:0000256" key="1">
    <source>
        <dbReference type="ARBA" id="ARBA00004442"/>
    </source>
</evidence>
<keyword evidence="5" id="KW-0732">Signal</keyword>
<evidence type="ECO:0000313" key="7">
    <source>
        <dbReference type="EMBL" id="CAH0993432.1"/>
    </source>
</evidence>
<evidence type="ECO:0000313" key="8">
    <source>
        <dbReference type="Proteomes" id="UP000838100"/>
    </source>
</evidence>
<dbReference type="PROSITE" id="PS01068">
    <property type="entry name" value="OMPA_1"/>
    <property type="match status" value="1"/>
</dbReference>
<comment type="caution">
    <text evidence="7">The sequence shown here is derived from an EMBL/GenBank/DDBJ whole genome shotgun (WGS) entry which is preliminary data.</text>
</comment>
<dbReference type="Gene3D" id="3.30.1330.60">
    <property type="entry name" value="OmpA-like domain"/>
    <property type="match status" value="1"/>
</dbReference>
<keyword evidence="2 4" id="KW-0472">Membrane</keyword>
<keyword evidence="7" id="KW-0449">Lipoprotein</keyword>
<dbReference type="InterPro" id="IPR036737">
    <property type="entry name" value="OmpA-like_sf"/>
</dbReference>
<organism evidence="7 8">
    <name type="scientific">Sinobacterium norvegicum</name>
    <dbReference type="NCBI Taxonomy" id="1641715"/>
    <lineage>
        <taxon>Bacteria</taxon>
        <taxon>Pseudomonadati</taxon>
        <taxon>Pseudomonadota</taxon>
        <taxon>Gammaproteobacteria</taxon>
        <taxon>Cellvibrionales</taxon>
        <taxon>Spongiibacteraceae</taxon>
        <taxon>Sinobacterium</taxon>
    </lineage>
</organism>
<dbReference type="InterPro" id="IPR006664">
    <property type="entry name" value="OMP_bac"/>
</dbReference>
<dbReference type="SUPFAM" id="SSF103088">
    <property type="entry name" value="OmpA-like"/>
    <property type="match status" value="1"/>
</dbReference>
<dbReference type="InterPro" id="IPR050330">
    <property type="entry name" value="Bact_OuterMem_StrucFunc"/>
</dbReference>
<dbReference type="RefSeq" id="WP_237446111.1">
    <property type="nucleotide sequence ID" value="NZ_CAKLPX010000009.1"/>
</dbReference>
<keyword evidence="3" id="KW-0998">Cell outer membrane</keyword>
<dbReference type="PANTHER" id="PTHR30329:SF21">
    <property type="entry name" value="LIPOPROTEIN YIAD-RELATED"/>
    <property type="match status" value="1"/>
</dbReference>
<dbReference type="EMBL" id="CAKLPX010000009">
    <property type="protein sequence ID" value="CAH0993432.1"/>
    <property type="molecule type" value="Genomic_DNA"/>
</dbReference>
<name>A0ABM9AJL8_9GAMM</name>
<evidence type="ECO:0000259" key="6">
    <source>
        <dbReference type="PROSITE" id="PS51123"/>
    </source>
</evidence>
<protein>
    <submittedName>
        <fullName evidence="7">Peptidoglycan-associated lipoprotein</fullName>
    </submittedName>
</protein>
<evidence type="ECO:0000256" key="4">
    <source>
        <dbReference type="PROSITE-ProRule" id="PRU00473"/>
    </source>
</evidence>
<dbReference type="PRINTS" id="PR01021">
    <property type="entry name" value="OMPADOMAIN"/>
</dbReference>
<dbReference type="InterPro" id="IPR006665">
    <property type="entry name" value="OmpA-like"/>
</dbReference>
<feature type="domain" description="OmpA-like" evidence="6">
    <location>
        <begin position="101"/>
        <end position="218"/>
    </location>
</feature>